<gene>
    <name evidence="2" type="ORF">CTheo_2865</name>
</gene>
<accession>A0A5N5QPJ4</accession>
<keyword evidence="3" id="KW-1185">Reference proteome</keyword>
<comment type="caution">
    <text evidence="2">The sequence shown here is derived from an EMBL/GenBank/DDBJ whole genome shotgun (WGS) entry which is preliminary data.</text>
</comment>
<dbReference type="AlphaFoldDB" id="A0A5N5QPJ4"/>
<dbReference type="EMBL" id="SSOP01000032">
    <property type="protein sequence ID" value="KAB5593682.1"/>
    <property type="molecule type" value="Genomic_DNA"/>
</dbReference>
<proteinExistence type="predicted"/>
<evidence type="ECO:0000313" key="3">
    <source>
        <dbReference type="Proteomes" id="UP000383932"/>
    </source>
</evidence>
<name>A0A5N5QPJ4_9AGAM</name>
<dbReference type="Proteomes" id="UP000383932">
    <property type="component" value="Unassembled WGS sequence"/>
</dbReference>
<organism evidence="2 3">
    <name type="scientific">Ceratobasidium theobromae</name>
    <dbReference type="NCBI Taxonomy" id="1582974"/>
    <lineage>
        <taxon>Eukaryota</taxon>
        <taxon>Fungi</taxon>
        <taxon>Dikarya</taxon>
        <taxon>Basidiomycota</taxon>
        <taxon>Agaricomycotina</taxon>
        <taxon>Agaricomycetes</taxon>
        <taxon>Cantharellales</taxon>
        <taxon>Ceratobasidiaceae</taxon>
        <taxon>Ceratobasidium</taxon>
    </lineage>
</organism>
<feature type="region of interest" description="Disordered" evidence="1">
    <location>
        <begin position="331"/>
        <end position="369"/>
    </location>
</feature>
<reference evidence="2 3" key="1">
    <citation type="journal article" date="2019" name="Fungal Biol. Biotechnol.">
        <title>Draft genome sequence of fastidious pathogen Ceratobasidium theobromae, which causes vascular-streak dieback in Theobroma cacao.</title>
        <authorList>
            <person name="Ali S.S."/>
            <person name="Asman A."/>
            <person name="Shao J."/>
            <person name="Firmansyah A.P."/>
            <person name="Susilo A.W."/>
            <person name="Rosmana A."/>
            <person name="McMahon P."/>
            <person name="Junaid M."/>
            <person name="Guest D."/>
            <person name="Kheng T.Y."/>
            <person name="Meinhardt L.W."/>
            <person name="Bailey B.A."/>
        </authorList>
    </citation>
    <scope>NUCLEOTIDE SEQUENCE [LARGE SCALE GENOMIC DNA]</scope>
    <source>
        <strain evidence="2 3">CT2</strain>
    </source>
</reference>
<dbReference type="OrthoDB" id="2900625at2759"/>
<sequence>MSSALDSSTLVQLVKKDPTKVIEAFKLNEYDEAVFKDVHHAVMQMSTQSGEWKALQSANFYEFYQSVLFARDKYPISSPTWIQVAQLQVDYYKRGSSGSSTGPTEQMTLLIKRISESRDEILTMSEQGVQTIRRIDELDVIRNTTADLPMLLDISTRILLRASSADVDTKRLTALVPDPFKPNAVHLLQPVPGGQDAQTIQAEFVRVLGMQRHTLSTTPYQKWIWLRLTSVTECANEWESMGDEALEILLDLVWATFGERVRPGPQYCKSALDVLGRAVSKRPVPAHFFEKQGEHIFPLISRLVLHDNNAFTTTNEKMHKAPNVAVSPFDQEETGRANDADLPPRPVQTPLVDPGADEQPADAARDRHAQDVDGHWGRFGHFAGERIVGFEGKERGVGWV</sequence>
<evidence type="ECO:0000313" key="2">
    <source>
        <dbReference type="EMBL" id="KAB5593682.1"/>
    </source>
</evidence>
<protein>
    <submittedName>
        <fullName evidence="2">Uncharacterized protein</fullName>
    </submittedName>
</protein>
<evidence type="ECO:0000256" key="1">
    <source>
        <dbReference type="SAM" id="MobiDB-lite"/>
    </source>
</evidence>